<keyword evidence="3" id="KW-1185">Reference proteome</keyword>
<gene>
    <name evidence="2" type="ORF">K1X13_01360</name>
</gene>
<dbReference type="PANTHER" id="PTHR20935:SF1">
    <property type="entry name" value="SLL1549 PROTEIN"/>
    <property type="match status" value="1"/>
</dbReference>
<protein>
    <submittedName>
        <fullName evidence="2">Histidine phosphatase family protein</fullName>
    </submittedName>
</protein>
<accession>A0ABS7REM2</accession>
<dbReference type="InterPro" id="IPR029033">
    <property type="entry name" value="His_PPase_superfam"/>
</dbReference>
<organism evidence="2 3">
    <name type="scientific">Nocardioides jiangsuensis</name>
    <dbReference type="NCBI Taxonomy" id="2866161"/>
    <lineage>
        <taxon>Bacteria</taxon>
        <taxon>Bacillati</taxon>
        <taxon>Actinomycetota</taxon>
        <taxon>Actinomycetes</taxon>
        <taxon>Propionibacteriales</taxon>
        <taxon>Nocardioidaceae</taxon>
        <taxon>Nocardioides</taxon>
    </lineage>
</organism>
<evidence type="ECO:0000313" key="3">
    <source>
        <dbReference type="Proteomes" id="UP000754710"/>
    </source>
</evidence>
<name>A0ABS7REM2_9ACTN</name>
<sequence length="170" mass="18243">MTNRRRLILMRHAKAEPFATTDHDRVLTERGRKDAADAGRHLAERSMLPDHALVSSAKRARETWAAVAEGAGSDLGPVFDDATYTGSPDVVMEALSAVPESAGTVIFVGHNPTVAYLAHLLEDGEGEPDAQAQLLQGYPPGCLAVLEVEVPWAELGPETGRLVDFYVGRG</sequence>
<dbReference type="RefSeq" id="WP_221023254.1">
    <property type="nucleotide sequence ID" value="NZ_JAIEZQ010000001.1"/>
</dbReference>
<dbReference type="InterPro" id="IPR013078">
    <property type="entry name" value="His_Pase_superF_clade-1"/>
</dbReference>
<keyword evidence="1" id="KW-0378">Hydrolase</keyword>
<dbReference type="SUPFAM" id="SSF53254">
    <property type="entry name" value="Phosphoglycerate mutase-like"/>
    <property type="match status" value="1"/>
</dbReference>
<dbReference type="EMBL" id="JAIEZQ010000001">
    <property type="protein sequence ID" value="MBY9073457.1"/>
    <property type="molecule type" value="Genomic_DNA"/>
</dbReference>
<dbReference type="Pfam" id="PF00300">
    <property type="entry name" value="His_Phos_1"/>
    <property type="match status" value="1"/>
</dbReference>
<proteinExistence type="predicted"/>
<reference evidence="2 3" key="1">
    <citation type="submission" date="2021-08" db="EMBL/GenBank/DDBJ databases">
        <title>Nocardioides bacterium WL0053 sp. nov., isolated from the sediment.</title>
        <authorList>
            <person name="Wang L."/>
            <person name="Zhang D."/>
            <person name="Zhang A."/>
        </authorList>
    </citation>
    <scope>NUCLEOTIDE SEQUENCE [LARGE SCALE GENOMIC DNA]</scope>
    <source>
        <strain evidence="2 3">WL0053</strain>
    </source>
</reference>
<dbReference type="Proteomes" id="UP000754710">
    <property type="component" value="Unassembled WGS sequence"/>
</dbReference>
<evidence type="ECO:0000313" key="2">
    <source>
        <dbReference type="EMBL" id="MBY9073457.1"/>
    </source>
</evidence>
<comment type="caution">
    <text evidence="2">The sequence shown here is derived from an EMBL/GenBank/DDBJ whole genome shotgun (WGS) entry which is preliminary data.</text>
</comment>
<dbReference type="SMART" id="SM00855">
    <property type="entry name" value="PGAM"/>
    <property type="match status" value="1"/>
</dbReference>
<evidence type="ECO:0000256" key="1">
    <source>
        <dbReference type="ARBA" id="ARBA00022801"/>
    </source>
</evidence>
<dbReference type="InterPro" id="IPR051021">
    <property type="entry name" value="Mito_Ser/Thr_phosphatase"/>
</dbReference>
<dbReference type="CDD" id="cd07040">
    <property type="entry name" value="HP"/>
    <property type="match status" value="1"/>
</dbReference>
<dbReference type="Gene3D" id="3.40.50.1240">
    <property type="entry name" value="Phosphoglycerate mutase-like"/>
    <property type="match status" value="1"/>
</dbReference>
<dbReference type="PANTHER" id="PTHR20935">
    <property type="entry name" value="PHOSPHOGLYCERATE MUTASE-RELATED"/>
    <property type="match status" value="1"/>
</dbReference>